<gene>
    <name evidence="1" type="primary">nhaA</name>
    <name evidence="1" type="ORF">rsdtw13_22840</name>
</gene>
<evidence type="ECO:0000313" key="1">
    <source>
        <dbReference type="EMBL" id="GKX67026.1"/>
    </source>
</evidence>
<protein>
    <submittedName>
        <fullName evidence="1">Na(+)/H(+) antiporter NhaA</fullName>
    </submittedName>
</protein>
<proteinExistence type="predicted"/>
<name>A0ACB5RD46_9CLOT</name>
<sequence length="412" mass="44682">MKNKNSIKNRIKKPFRRFFKSESSSGILLVLCAILAIVIANSGIAESYNHLLNSEVTIGYKDFSISMSVLHWINDGLMAIFFFVVGMEIKREVAIGELKSFKKTILPISAAIGGMIAPAIIYSLFNYNHSTITGWGIPMATDIAFALGVLTLVGKKAPKGIVVFLTALAIVDDLGAIIVVAVFYNSNISWIALLLGGIIFGLLILANRLKVKSTAVYISLGVILWFCLLKSGVHATIAGVLLGMALPVGKNIEEYETTIAYNLENKLTPISSYFIMPIFALANSAITIELHGFSSRLFSPVSLGIICGLFLGKQIGIFLTSYIMVKLKIARLPAKVTKRHLYGASVLGGIGFTMSIFVTSLSFTDNMTLSTAKISIITASILSAIFGAIVFKIIDIKSKKPVITKKQLQRVE</sequence>
<comment type="caution">
    <text evidence="1">The sequence shown here is derived from an EMBL/GenBank/DDBJ whole genome shotgun (WGS) entry which is preliminary data.</text>
</comment>
<dbReference type="Proteomes" id="UP001058074">
    <property type="component" value="Unassembled WGS sequence"/>
</dbReference>
<reference evidence="1" key="1">
    <citation type="journal article" date="2025" name="Int. J. Syst. Evol. Microbiol.">
        <title>Inconstantimicrobium mannanitabidum sp. nov., a novel member of the family Clostridiaceae isolated from anoxic soil under the treatment of reductive soil disinfestation.</title>
        <authorList>
            <person name="Ueki A."/>
            <person name="Tonouchi A."/>
            <person name="Honma S."/>
            <person name="Kaku N."/>
            <person name="Ueki K."/>
        </authorList>
    </citation>
    <scope>NUCLEOTIDE SEQUENCE</scope>
    <source>
        <strain evidence="1">TW13</strain>
    </source>
</reference>
<organism evidence="1 2">
    <name type="scientific">Inconstantimicrobium mannanitabidum</name>
    <dbReference type="NCBI Taxonomy" id="1604901"/>
    <lineage>
        <taxon>Bacteria</taxon>
        <taxon>Bacillati</taxon>
        <taxon>Bacillota</taxon>
        <taxon>Clostridia</taxon>
        <taxon>Eubacteriales</taxon>
        <taxon>Clostridiaceae</taxon>
        <taxon>Inconstantimicrobium</taxon>
    </lineage>
</organism>
<accession>A0ACB5RD46</accession>
<dbReference type="EMBL" id="BROD01000001">
    <property type="protein sequence ID" value="GKX67026.1"/>
    <property type="molecule type" value="Genomic_DNA"/>
</dbReference>
<keyword evidence="2" id="KW-1185">Reference proteome</keyword>
<evidence type="ECO:0000313" key="2">
    <source>
        <dbReference type="Proteomes" id="UP001058074"/>
    </source>
</evidence>